<protein>
    <recommendedName>
        <fullName evidence="7">Long-chain fatty acid--CoA ligase</fullName>
    </recommendedName>
</protein>
<gene>
    <name evidence="5" type="ORF">ADL12_24780</name>
</gene>
<evidence type="ECO:0000259" key="4">
    <source>
        <dbReference type="Pfam" id="PF13193"/>
    </source>
</evidence>
<dbReference type="InterPro" id="IPR025110">
    <property type="entry name" value="AMP-bd_C"/>
</dbReference>
<dbReference type="OrthoDB" id="9803968at2"/>
<organism evidence="5 6">
    <name type="scientific">Streptomyces regalis</name>
    <dbReference type="NCBI Taxonomy" id="68262"/>
    <lineage>
        <taxon>Bacteria</taxon>
        <taxon>Bacillati</taxon>
        <taxon>Actinomycetota</taxon>
        <taxon>Actinomycetes</taxon>
        <taxon>Kitasatosporales</taxon>
        <taxon>Streptomycetaceae</taxon>
        <taxon>Streptomyces</taxon>
    </lineage>
</organism>
<dbReference type="GO" id="GO:0031956">
    <property type="term" value="F:medium-chain fatty acid-CoA ligase activity"/>
    <property type="evidence" value="ECO:0007669"/>
    <property type="project" value="TreeGrafter"/>
</dbReference>
<dbReference type="PROSITE" id="PS00455">
    <property type="entry name" value="AMP_BINDING"/>
    <property type="match status" value="1"/>
</dbReference>
<reference evidence="6" key="1">
    <citation type="submission" date="2015-10" db="EMBL/GenBank/DDBJ databases">
        <authorList>
            <person name="Ju K.-S."/>
            <person name="Doroghazi J.R."/>
            <person name="Metcalf W.W."/>
        </authorList>
    </citation>
    <scope>NUCLEOTIDE SEQUENCE [LARGE SCALE GENOMIC DNA]</scope>
    <source>
        <strain evidence="6">NRRL 3151</strain>
    </source>
</reference>
<dbReference type="SUPFAM" id="SSF56801">
    <property type="entry name" value="Acetyl-CoA synthetase-like"/>
    <property type="match status" value="1"/>
</dbReference>
<comment type="caution">
    <text evidence="5">The sequence shown here is derived from an EMBL/GenBank/DDBJ whole genome shotgun (WGS) entry which is preliminary data.</text>
</comment>
<dbReference type="InterPro" id="IPR045851">
    <property type="entry name" value="AMP-bd_C_sf"/>
</dbReference>
<dbReference type="Proteomes" id="UP000053923">
    <property type="component" value="Unassembled WGS sequence"/>
</dbReference>
<dbReference type="InterPro" id="IPR020845">
    <property type="entry name" value="AMP-binding_CS"/>
</dbReference>
<name>A0A101JR81_9ACTN</name>
<accession>A0A101JR81</accession>
<evidence type="ECO:0000256" key="1">
    <source>
        <dbReference type="ARBA" id="ARBA00006432"/>
    </source>
</evidence>
<dbReference type="Pfam" id="PF00501">
    <property type="entry name" value="AMP-binding"/>
    <property type="match status" value="1"/>
</dbReference>
<dbReference type="PANTHER" id="PTHR43201:SF5">
    <property type="entry name" value="MEDIUM-CHAIN ACYL-COA LIGASE ACSF2, MITOCHONDRIAL"/>
    <property type="match status" value="1"/>
</dbReference>
<dbReference type="Pfam" id="PF13193">
    <property type="entry name" value="AMP-binding_C"/>
    <property type="match status" value="1"/>
</dbReference>
<dbReference type="Gene3D" id="3.30.300.30">
    <property type="match status" value="1"/>
</dbReference>
<dbReference type="InterPro" id="IPR000873">
    <property type="entry name" value="AMP-dep_synth/lig_dom"/>
</dbReference>
<dbReference type="Gene3D" id="3.40.50.980">
    <property type="match status" value="2"/>
</dbReference>
<evidence type="ECO:0008006" key="7">
    <source>
        <dbReference type="Google" id="ProtNLM"/>
    </source>
</evidence>
<dbReference type="GO" id="GO:0006631">
    <property type="term" value="P:fatty acid metabolic process"/>
    <property type="evidence" value="ECO:0007669"/>
    <property type="project" value="TreeGrafter"/>
</dbReference>
<dbReference type="AlphaFoldDB" id="A0A101JR81"/>
<evidence type="ECO:0000313" key="5">
    <source>
        <dbReference type="EMBL" id="KUL31562.1"/>
    </source>
</evidence>
<feature type="domain" description="AMP-binding enzyme C-terminal" evidence="4">
    <location>
        <begin position="449"/>
        <end position="525"/>
    </location>
</feature>
<comment type="similarity">
    <text evidence="1">Belongs to the ATP-dependent AMP-binding enzyme family.</text>
</comment>
<feature type="domain" description="AMP-dependent synthetase/ligase" evidence="3">
    <location>
        <begin position="30"/>
        <end position="398"/>
    </location>
</feature>
<dbReference type="PANTHER" id="PTHR43201">
    <property type="entry name" value="ACYL-COA SYNTHETASE"/>
    <property type="match status" value="1"/>
</dbReference>
<evidence type="ECO:0000256" key="2">
    <source>
        <dbReference type="ARBA" id="ARBA00022598"/>
    </source>
</evidence>
<proteinExistence type="inferred from homology"/>
<dbReference type="RefSeq" id="WP_062705280.1">
    <property type="nucleotide sequence ID" value="NZ_LLZG01000254.1"/>
</dbReference>
<evidence type="ECO:0000259" key="3">
    <source>
        <dbReference type="Pfam" id="PF00501"/>
    </source>
</evidence>
<sequence>MQEPLTHSYLPADTTRPVLDLTIGEVLRGAASTAPDRLALVEIAPPGAALSGADRTDRTWTYAELLDDAEQAASWLAARFAPGEHIAVWAPNIPEWVILQYGAALAGLVLVTVNPALRDAELEHVLSQSGAVGLLLTDSFRETDMAAAVERIGPRLPRLRERVSFTGWLTEVRGTAPSPLPRIDPGAAAQIQYTSGTTGTPKGAVLHHRGLVSNATFVAARAGFSRDGVWGSALPLFHTAGCDLTVLGVATATGTLVLVQVFQPTLVLEALQKWRATFFAGVPAMLTALLNHPTFDSYDLSACATVLSGGDRVPPELVEETERRFDARFSTLYGQTELSPSVTQTGPDDSTQDKLHTAGRPLWQVEVKITGPAGADPLPVGEPGEICARGYQVMLGYHDLPEATAQTIDRDGWLHTGDLGVMDYRGYVTVTGRLKDMIIRGGENIYPAEIEAALGTHPRVRQAAVLGLPDPAWGEQVAAVINATDPDDPPTAAELHDHLRAALAPHKTPRHWYLADTIPANAMGKIQKFLLRRQICDGRLKPLP</sequence>
<keyword evidence="2" id="KW-0436">Ligase</keyword>
<evidence type="ECO:0000313" key="6">
    <source>
        <dbReference type="Proteomes" id="UP000053923"/>
    </source>
</evidence>
<dbReference type="EMBL" id="LLZG01000254">
    <property type="protein sequence ID" value="KUL31562.1"/>
    <property type="molecule type" value="Genomic_DNA"/>
</dbReference>
<dbReference type="Gene3D" id="2.30.38.10">
    <property type="entry name" value="Luciferase, Domain 3"/>
    <property type="match status" value="1"/>
</dbReference>
<keyword evidence="6" id="KW-1185">Reference proteome</keyword>